<dbReference type="AlphaFoldDB" id="A0A8J2X6N2"/>
<dbReference type="Gene3D" id="1.10.8.50">
    <property type="match status" value="1"/>
</dbReference>
<keyword evidence="8" id="KW-0511">Multifunctional enzyme</keyword>
<evidence type="ECO:0000256" key="4">
    <source>
        <dbReference type="ARBA" id="ARBA00022801"/>
    </source>
</evidence>
<evidence type="ECO:0000256" key="2">
    <source>
        <dbReference type="ARBA" id="ARBA00009409"/>
    </source>
</evidence>
<comment type="catalytic activity">
    <reaction evidence="1">
        <text>Hydrolysis of DNA containing ring-opened 7-methylguanine residues, releasing 2,6-diamino-4-hydroxy-5-(N-methyl)formamidopyrimidine.</text>
        <dbReference type="EC" id="3.2.2.23"/>
    </reaction>
</comment>
<evidence type="ECO:0000313" key="12">
    <source>
        <dbReference type="EMBL" id="CAH0378340.1"/>
    </source>
</evidence>
<dbReference type="SUPFAM" id="SSF81624">
    <property type="entry name" value="N-terminal domain of MutM-like DNA repair proteins"/>
    <property type="match status" value="1"/>
</dbReference>
<dbReference type="Pfam" id="PF01149">
    <property type="entry name" value="Fapy_DNA_glyco"/>
    <property type="match status" value="1"/>
</dbReference>
<dbReference type="Gene3D" id="3.20.190.10">
    <property type="entry name" value="MutM-like, N-terminal"/>
    <property type="match status" value="1"/>
</dbReference>
<feature type="domain" description="Formamidopyrimidine-DNA glycosylase catalytic" evidence="11">
    <location>
        <begin position="2"/>
        <end position="135"/>
    </location>
</feature>
<protein>
    <recommendedName>
        <fullName evidence="11">Formamidopyrimidine-DNA glycosylase catalytic domain-containing protein</fullName>
    </recommendedName>
</protein>
<dbReference type="GO" id="GO:0003906">
    <property type="term" value="F:DNA-(apurinic or apyrimidinic site) endonuclease activity"/>
    <property type="evidence" value="ECO:0007669"/>
    <property type="project" value="InterPro"/>
</dbReference>
<feature type="region of interest" description="Disordered" evidence="10">
    <location>
        <begin position="280"/>
        <end position="329"/>
    </location>
</feature>
<comment type="similarity">
    <text evidence="2">Belongs to the FPG family.</text>
</comment>
<evidence type="ECO:0000313" key="13">
    <source>
        <dbReference type="Proteomes" id="UP000789595"/>
    </source>
</evidence>
<comment type="caution">
    <text evidence="12">The sequence shown here is derived from an EMBL/GenBank/DDBJ whole genome shotgun (WGS) entry which is preliminary data.</text>
</comment>
<dbReference type="InterPro" id="IPR035937">
    <property type="entry name" value="FPG_N"/>
</dbReference>
<dbReference type="PANTHER" id="PTHR22993">
    <property type="entry name" value="FORMAMIDOPYRIMIDINE-DNA GLYCOSYLASE"/>
    <property type="match status" value="1"/>
</dbReference>
<evidence type="ECO:0000256" key="1">
    <source>
        <dbReference type="ARBA" id="ARBA00001668"/>
    </source>
</evidence>
<evidence type="ECO:0000256" key="5">
    <source>
        <dbReference type="ARBA" id="ARBA00023125"/>
    </source>
</evidence>
<evidence type="ECO:0000256" key="8">
    <source>
        <dbReference type="ARBA" id="ARBA00023268"/>
    </source>
</evidence>
<keyword evidence="13" id="KW-1185">Reference proteome</keyword>
<dbReference type="EMBL" id="CAKKNE010000005">
    <property type="protein sequence ID" value="CAH0378340.1"/>
    <property type="molecule type" value="Genomic_DNA"/>
</dbReference>
<dbReference type="SUPFAM" id="SSF46946">
    <property type="entry name" value="S13-like H2TH domain"/>
    <property type="match status" value="1"/>
</dbReference>
<dbReference type="GO" id="GO:0006284">
    <property type="term" value="P:base-excision repair"/>
    <property type="evidence" value="ECO:0007669"/>
    <property type="project" value="InterPro"/>
</dbReference>
<dbReference type="PROSITE" id="PS51068">
    <property type="entry name" value="FPG_CAT"/>
    <property type="match status" value="1"/>
</dbReference>
<feature type="compositionally biased region" description="Basic residues" evidence="10">
    <location>
        <begin position="303"/>
        <end position="329"/>
    </location>
</feature>
<dbReference type="SMART" id="SM01232">
    <property type="entry name" value="H2TH"/>
    <property type="match status" value="1"/>
</dbReference>
<accession>A0A8J2X6N2</accession>
<evidence type="ECO:0000256" key="6">
    <source>
        <dbReference type="ARBA" id="ARBA00023204"/>
    </source>
</evidence>
<evidence type="ECO:0000256" key="9">
    <source>
        <dbReference type="ARBA" id="ARBA00023295"/>
    </source>
</evidence>
<dbReference type="Pfam" id="PF06831">
    <property type="entry name" value="H2TH"/>
    <property type="match status" value="1"/>
</dbReference>
<dbReference type="InterPro" id="IPR010979">
    <property type="entry name" value="Ribosomal_uS13-like_H2TH"/>
</dbReference>
<proteinExistence type="inferred from homology"/>
<organism evidence="12 13">
    <name type="scientific">Pelagomonas calceolata</name>
    <dbReference type="NCBI Taxonomy" id="35677"/>
    <lineage>
        <taxon>Eukaryota</taxon>
        <taxon>Sar</taxon>
        <taxon>Stramenopiles</taxon>
        <taxon>Ochrophyta</taxon>
        <taxon>Pelagophyceae</taxon>
        <taxon>Pelagomonadales</taxon>
        <taxon>Pelagomonadaceae</taxon>
        <taxon>Pelagomonas</taxon>
    </lineage>
</organism>
<name>A0A8J2X6N2_9STRA</name>
<keyword evidence="9" id="KW-0326">Glycosidase</keyword>
<dbReference type="InterPro" id="IPR012319">
    <property type="entry name" value="FPG_cat"/>
</dbReference>
<dbReference type="GO" id="GO:0005634">
    <property type="term" value="C:nucleus"/>
    <property type="evidence" value="ECO:0007669"/>
    <property type="project" value="TreeGrafter"/>
</dbReference>
<dbReference type="PANTHER" id="PTHR22993:SF9">
    <property type="entry name" value="FORMAMIDOPYRIMIDINE-DNA GLYCOSYLASE"/>
    <property type="match status" value="1"/>
</dbReference>
<feature type="compositionally biased region" description="Low complexity" evidence="10">
    <location>
        <begin position="289"/>
        <end position="302"/>
    </location>
</feature>
<dbReference type="OrthoDB" id="444592at2759"/>
<keyword evidence="3" id="KW-0227">DNA damage</keyword>
<dbReference type="GO" id="GO:0016829">
    <property type="term" value="F:lyase activity"/>
    <property type="evidence" value="ECO:0007669"/>
    <property type="project" value="UniProtKB-KW"/>
</dbReference>
<evidence type="ECO:0000256" key="10">
    <source>
        <dbReference type="SAM" id="MobiDB-lite"/>
    </source>
</evidence>
<gene>
    <name evidence="12" type="ORF">PECAL_5P28510</name>
</gene>
<dbReference type="Proteomes" id="UP000789595">
    <property type="component" value="Unassembled WGS sequence"/>
</dbReference>
<dbReference type="GO" id="GO:0008270">
    <property type="term" value="F:zinc ion binding"/>
    <property type="evidence" value="ECO:0007669"/>
    <property type="project" value="InterPro"/>
</dbReference>
<dbReference type="GO" id="GO:0008534">
    <property type="term" value="F:oxidized purine nucleobase lesion DNA N-glycosylase activity"/>
    <property type="evidence" value="ECO:0007669"/>
    <property type="project" value="UniProtKB-EC"/>
</dbReference>
<dbReference type="InterPro" id="IPR015886">
    <property type="entry name" value="H2TH_FPG"/>
</dbReference>
<evidence type="ECO:0000256" key="7">
    <source>
        <dbReference type="ARBA" id="ARBA00023239"/>
    </source>
</evidence>
<dbReference type="FunFam" id="1.10.8.50:FF:000009">
    <property type="entry name" value="Formamidopyrimidine-DNA glycosylase"/>
    <property type="match status" value="1"/>
</dbReference>
<reference evidence="12" key="1">
    <citation type="submission" date="2021-11" db="EMBL/GenBank/DDBJ databases">
        <authorList>
            <consortium name="Genoscope - CEA"/>
            <person name="William W."/>
        </authorList>
    </citation>
    <scope>NUCLEOTIDE SEQUENCE</scope>
</reference>
<keyword evidence="4" id="KW-0378">Hydrolase</keyword>
<sequence>MPELPEAEAQRRLLDRCVVGQTIERVETKEQGGGARDGQLDDKVLDGDIDALAGSRVVAANRKGKQLWLELDKGKTKHCLLIHLGMTGSCVIKGEAPPSYKAFSIDDAFPPKYTKLELVMGDGTRLAYCDPRRFGRVKLRGAEPEELAALAPDALEAPAVAAMRSALSSKSAPIKAVLLDQSAVVCGIGNWVADEVLYMSRIHPATAASALSADQVKALRAAIVNVCKTACDANADSEQFPATWLFHHRWAKMTTGSIASPIGRIHFDTIGGRTTAFLPDVQKKTGGQPAAKPSTKPAAAKPASKKKRLAAKKPSAAKKRRASPRNLSK</sequence>
<dbReference type="SMART" id="SM00898">
    <property type="entry name" value="Fapy_DNA_glyco"/>
    <property type="match status" value="1"/>
</dbReference>
<keyword evidence="7" id="KW-0456">Lyase</keyword>
<keyword evidence="5" id="KW-0238">DNA-binding</keyword>
<evidence type="ECO:0000256" key="3">
    <source>
        <dbReference type="ARBA" id="ARBA00022763"/>
    </source>
</evidence>
<dbReference type="GO" id="GO:0003684">
    <property type="term" value="F:damaged DNA binding"/>
    <property type="evidence" value="ECO:0007669"/>
    <property type="project" value="InterPro"/>
</dbReference>
<evidence type="ECO:0000259" key="11">
    <source>
        <dbReference type="PROSITE" id="PS51068"/>
    </source>
</evidence>
<keyword evidence="6" id="KW-0234">DNA repair</keyword>